<evidence type="ECO:0000313" key="2">
    <source>
        <dbReference type="Proteomes" id="UP000823773"/>
    </source>
</evidence>
<dbReference type="Proteomes" id="UP000823773">
    <property type="component" value="Unassembled WGS sequence"/>
</dbReference>
<name>A0ACC5T4K2_ENSAD</name>
<sequence>MMMKWSMSCAPGNILSLAITVILFAAAGAQAALTVTFVNPEHYRDRGRPPAGADTVNADANSAHRLANAVRRLAPSQIMR</sequence>
<keyword evidence="2" id="KW-1185">Reference proteome</keyword>
<organism evidence="1 2">
    <name type="scientific">Ensifer adhaerens</name>
    <name type="common">Sinorhizobium morelense</name>
    <dbReference type="NCBI Taxonomy" id="106592"/>
    <lineage>
        <taxon>Bacteria</taxon>
        <taxon>Pseudomonadati</taxon>
        <taxon>Pseudomonadota</taxon>
        <taxon>Alphaproteobacteria</taxon>
        <taxon>Hyphomicrobiales</taxon>
        <taxon>Rhizobiaceae</taxon>
        <taxon>Sinorhizobium/Ensifer group</taxon>
        <taxon>Ensifer</taxon>
    </lineage>
</organism>
<protein>
    <submittedName>
        <fullName evidence="1">Uncharacterized protein</fullName>
    </submittedName>
</protein>
<proteinExistence type="predicted"/>
<dbReference type="EMBL" id="JAGGJR010000014">
    <property type="protein sequence ID" value="MBP1876010.1"/>
    <property type="molecule type" value="Genomic_DNA"/>
</dbReference>
<evidence type="ECO:0000313" key="1">
    <source>
        <dbReference type="EMBL" id="MBP1876010.1"/>
    </source>
</evidence>
<comment type="caution">
    <text evidence="1">The sequence shown here is derived from an EMBL/GenBank/DDBJ whole genome shotgun (WGS) entry which is preliminary data.</text>
</comment>
<accession>A0ACC5T4K2</accession>
<gene>
    <name evidence="1" type="ORF">J2Z19_005759</name>
</gene>
<reference evidence="1" key="1">
    <citation type="submission" date="2021-03" db="EMBL/GenBank/DDBJ databases">
        <title>Genomic Encyclopedia of Type Strains, Phase IV (KMG-IV): sequencing the most valuable type-strain genomes for metagenomic binning, comparative biology and taxonomic classification.</title>
        <authorList>
            <person name="Goeker M."/>
        </authorList>
    </citation>
    <scope>NUCLEOTIDE SEQUENCE</scope>
    <source>
        <strain evidence="1">DSM 18131</strain>
    </source>
</reference>